<dbReference type="PANTHER" id="PTHR11552">
    <property type="entry name" value="GLUCOSE-METHANOL-CHOLINE GMC OXIDOREDUCTASE"/>
    <property type="match status" value="1"/>
</dbReference>
<comment type="cofactor">
    <cofactor evidence="1">
        <name>FAD</name>
        <dbReference type="ChEBI" id="CHEBI:57692"/>
    </cofactor>
</comment>
<feature type="region of interest" description="Disordered" evidence="6">
    <location>
        <begin position="543"/>
        <end position="576"/>
    </location>
</feature>
<dbReference type="PIRSF" id="PIRSF000137">
    <property type="entry name" value="Alcohol_oxidase"/>
    <property type="match status" value="1"/>
</dbReference>
<dbReference type="Gene3D" id="3.50.50.60">
    <property type="entry name" value="FAD/NAD(P)-binding domain"/>
    <property type="match status" value="1"/>
</dbReference>
<dbReference type="SUPFAM" id="SSF54373">
    <property type="entry name" value="FAD-linked reductases, C-terminal domain"/>
    <property type="match status" value="1"/>
</dbReference>
<evidence type="ECO:0000256" key="4">
    <source>
        <dbReference type="ARBA" id="ARBA00022827"/>
    </source>
</evidence>
<evidence type="ECO:0000313" key="10">
    <source>
        <dbReference type="Proteomes" id="UP000032067"/>
    </source>
</evidence>
<accession>A0A0D0MHW2</accession>
<evidence type="ECO:0000256" key="5">
    <source>
        <dbReference type="RuleBase" id="RU003968"/>
    </source>
</evidence>
<comment type="caution">
    <text evidence="9">The sequence shown here is derived from an EMBL/GenBank/DDBJ whole genome shotgun (WGS) entry which is preliminary data.</text>
</comment>
<name>A0A0D0MHW2_VARPD</name>
<dbReference type="GO" id="GO:0050660">
    <property type="term" value="F:flavin adenine dinucleotide binding"/>
    <property type="evidence" value="ECO:0007669"/>
    <property type="project" value="InterPro"/>
</dbReference>
<organism evidence="9 10">
    <name type="scientific">Variovorax paradoxus</name>
    <dbReference type="NCBI Taxonomy" id="34073"/>
    <lineage>
        <taxon>Bacteria</taxon>
        <taxon>Pseudomonadati</taxon>
        <taxon>Pseudomonadota</taxon>
        <taxon>Betaproteobacteria</taxon>
        <taxon>Burkholderiales</taxon>
        <taxon>Comamonadaceae</taxon>
        <taxon>Variovorax</taxon>
    </lineage>
</organism>
<dbReference type="EMBL" id="JXQQ01000046">
    <property type="protein sequence ID" value="KIQ29000.1"/>
    <property type="molecule type" value="Genomic_DNA"/>
</dbReference>
<feature type="compositionally biased region" description="Polar residues" evidence="6">
    <location>
        <begin position="144"/>
        <end position="153"/>
    </location>
</feature>
<dbReference type="InterPro" id="IPR036188">
    <property type="entry name" value="FAD/NAD-bd_sf"/>
</dbReference>
<dbReference type="InterPro" id="IPR012132">
    <property type="entry name" value="GMC_OxRdtase"/>
</dbReference>
<dbReference type="PROSITE" id="PS00624">
    <property type="entry name" value="GMC_OXRED_2"/>
    <property type="match status" value="1"/>
</dbReference>
<dbReference type="OrthoDB" id="9785276at2"/>
<evidence type="ECO:0000256" key="6">
    <source>
        <dbReference type="SAM" id="MobiDB-lite"/>
    </source>
</evidence>
<evidence type="ECO:0000259" key="7">
    <source>
        <dbReference type="PROSITE" id="PS00623"/>
    </source>
</evidence>
<evidence type="ECO:0000313" key="9">
    <source>
        <dbReference type="EMBL" id="KIQ29000.1"/>
    </source>
</evidence>
<feature type="compositionally biased region" description="Low complexity" evidence="6">
    <location>
        <begin position="544"/>
        <end position="576"/>
    </location>
</feature>
<dbReference type="SUPFAM" id="SSF51905">
    <property type="entry name" value="FAD/NAD(P)-binding domain"/>
    <property type="match status" value="1"/>
</dbReference>
<dbReference type="InterPro" id="IPR000172">
    <property type="entry name" value="GMC_OxRdtase_N"/>
</dbReference>
<dbReference type="Pfam" id="PF05199">
    <property type="entry name" value="GMC_oxred_C"/>
    <property type="match status" value="1"/>
</dbReference>
<keyword evidence="4 5" id="KW-0274">FAD</keyword>
<evidence type="ECO:0000256" key="1">
    <source>
        <dbReference type="ARBA" id="ARBA00001974"/>
    </source>
</evidence>
<dbReference type="GO" id="GO:0016614">
    <property type="term" value="F:oxidoreductase activity, acting on CH-OH group of donors"/>
    <property type="evidence" value="ECO:0007669"/>
    <property type="project" value="InterPro"/>
</dbReference>
<evidence type="ECO:0000259" key="8">
    <source>
        <dbReference type="PROSITE" id="PS00624"/>
    </source>
</evidence>
<dbReference type="PANTHER" id="PTHR11552:SF147">
    <property type="entry name" value="CHOLINE DEHYDROGENASE, MITOCHONDRIAL"/>
    <property type="match status" value="1"/>
</dbReference>
<gene>
    <name evidence="9" type="ORF">RT97_19620</name>
</gene>
<dbReference type="PROSITE" id="PS00623">
    <property type="entry name" value="GMC_OXRED_1"/>
    <property type="match status" value="1"/>
</dbReference>
<dbReference type="Proteomes" id="UP000032067">
    <property type="component" value="Unassembled WGS sequence"/>
</dbReference>
<feature type="domain" description="Glucose-methanol-choline oxidoreductase N-terminal" evidence="8">
    <location>
        <begin position="259"/>
        <end position="273"/>
    </location>
</feature>
<evidence type="ECO:0000256" key="2">
    <source>
        <dbReference type="ARBA" id="ARBA00010790"/>
    </source>
</evidence>
<dbReference type="Gene3D" id="3.30.560.10">
    <property type="entry name" value="Glucose Oxidase, domain 3"/>
    <property type="match status" value="1"/>
</dbReference>
<feature type="region of interest" description="Disordered" evidence="6">
    <location>
        <begin position="132"/>
        <end position="153"/>
    </location>
</feature>
<comment type="similarity">
    <text evidence="2 5">Belongs to the GMC oxidoreductase family.</text>
</comment>
<keyword evidence="3 5" id="KW-0285">Flavoprotein</keyword>
<dbReference type="InterPro" id="IPR007867">
    <property type="entry name" value="GMC_OxRtase_C"/>
</dbReference>
<reference evidence="9 10" key="1">
    <citation type="submission" date="2014-12" db="EMBL/GenBank/DDBJ databases">
        <title>16Stimator: statistical estimation of ribosomal gene copy numbers from draft genome assemblies.</title>
        <authorList>
            <person name="Perisin M.A."/>
            <person name="Vetter M."/>
            <person name="Gilbert J.A."/>
            <person name="Bergelson J."/>
        </authorList>
    </citation>
    <scope>NUCLEOTIDE SEQUENCE [LARGE SCALE GENOMIC DNA]</scope>
    <source>
        <strain evidence="9 10">MEDvA23</strain>
    </source>
</reference>
<dbReference type="Pfam" id="PF00732">
    <property type="entry name" value="GMC_oxred_N"/>
    <property type="match status" value="1"/>
</dbReference>
<protein>
    <submittedName>
        <fullName evidence="9">Glucose-methanol-choline oxidoreductase</fullName>
    </submittedName>
</protein>
<feature type="domain" description="Glucose-methanol-choline oxidoreductase N-terminal" evidence="7">
    <location>
        <begin position="82"/>
        <end position="105"/>
    </location>
</feature>
<dbReference type="AlphaFoldDB" id="A0A0D0MHW2"/>
<evidence type="ECO:0000256" key="3">
    <source>
        <dbReference type="ARBA" id="ARBA00022630"/>
    </source>
</evidence>
<dbReference type="RefSeq" id="WP_042580494.1">
    <property type="nucleotide sequence ID" value="NZ_JXQQ01000046.1"/>
</dbReference>
<proteinExistence type="inferred from homology"/>
<sequence>MEFDYVIVGGGSGGATLAARLSADPAVTVCLVEAGGDGRGILVRAPAGTVAMLPGRPRINNYAYQTVPQPGLNGRRGYQPRGRCLGGSSAINAMLYVRGHRDDYDDWAQAGCAGWSFDEVLPYFKRAEGNERGESTLHGASGPLQVSEQQSPRPITEDFVRAAAECGIRRNDDFNGPEQEGAGLYQVTQFHGGARNGERCSAAAAYLHPAMTRPNLTVLTGTQALRVVLQDKRATGVEVLRGGTIEIIRAHREVALCGGAFNSPQLLMLSGIGDPAELGRHGIAVRHALPGVGQNLQDHTDFILAYASKDTDLFGIGAKAGLNLMKAILEWRKSGKGLVATPFAEGGAFIKSSPELPRPDLQLHFVIAITDDHARKLHMGFGFSCHVCVLRPKGRGDVRLDDANPLSAPRIDPRFLSEAEDMALLLQGVKKVREILRAPALQKYRHSELYTADAHTDEELTQQIRSRADTIYHPVGTCKMGVDAMAVVDPKLRVHGIENLRVVDASVMPTLIGGNTNAPTIMIAERASDWMRGPITFDRAVQDARAPATSPAPSALQGEEAGAAQSPTPAAARSGM</sequence>